<protein>
    <submittedName>
        <fullName evidence="3">Membrane protein</fullName>
    </submittedName>
</protein>
<feature type="transmembrane region" description="Helical" evidence="2">
    <location>
        <begin position="57"/>
        <end position="79"/>
    </location>
</feature>
<reference evidence="3 4" key="1">
    <citation type="submission" date="2018-12" db="EMBL/GenBank/DDBJ databases">
        <authorList>
            <consortium name="Pathogen Informatics"/>
        </authorList>
    </citation>
    <scope>NUCLEOTIDE SEQUENCE [LARGE SCALE GENOMIC DNA]</scope>
    <source>
        <strain evidence="4">NCTC 10904</strain>
    </source>
</reference>
<sequence length="193" mass="22467">MIDAYKKFWKGYVDFTGRSTRPDFWWPILCHFLVMILILCIALVIETVLNSETGGALSNTLAGLIVVYFIAILLPSLAIQVRRLRDGGYHWALILLYLVPLVGRLILLVFYCQPTKYEPAVNNFYNNQNYQEQQFAQNSYQNQQNYQGQQFGQNSYQNQQNYSGQQFDQNPYQNQPNPQQNFASPENEQSPFE</sequence>
<gene>
    <name evidence="3" type="primary">yhaI_1</name>
    <name evidence="3" type="ORF">NCTC10904_00655</name>
</gene>
<proteinExistence type="predicted"/>
<feature type="transmembrane region" description="Helical" evidence="2">
    <location>
        <begin position="24"/>
        <end position="45"/>
    </location>
</feature>
<feature type="region of interest" description="Disordered" evidence="1">
    <location>
        <begin position="161"/>
        <end position="193"/>
    </location>
</feature>
<feature type="compositionally biased region" description="Low complexity" evidence="1">
    <location>
        <begin position="161"/>
        <end position="181"/>
    </location>
</feature>
<dbReference type="Pfam" id="PF05656">
    <property type="entry name" value="DUF805"/>
    <property type="match status" value="1"/>
</dbReference>
<dbReference type="EMBL" id="LR134002">
    <property type="protein sequence ID" value="VDY70601.1"/>
    <property type="molecule type" value="Genomic_DNA"/>
</dbReference>
<evidence type="ECO:0000313" key="3">
    <source>
        <dbReference type="EMBL" id="VDY70601.1"/>
    </source>
</evidence>
<evidence type="ECO:0000313" key="4">
    <source>
        <dbReference type="Proteomes" id="UP000266918"/>
    </source>
</evidence>
<feature type="compositionally biased region" description="Polar residues" evidence="1">
    <location>
        <begin position="182"/>
        <end position="193"/>
    </location>
</feature>
<accession>A0AAJ5NGT4</accession>
<evidence type="ECO:0000256" key="1">
    <source>
        <dbReference type="SAM" id="MobiDB-lite"/>
    </source>
</evidence>
<organism evidence="3 4">
    <name type="scientific">Streptococcus sanguinis</name>
    <dbReference type="NCBI Taxonomy" id="1305"/>
    <lineage>
        <taxon>Bacteria</taxon>
        <taxon>Bacillati</taxon>
        <taxon>Bacillota</taxon>
        <taxon>Bacilli</taxon>
        <taxon>Lactobacillales</taxon>
        <taxon>Streptococcaceae</taxon>
        <taxon>Streptococcus</taxon>
    </lineage>
</organism>
<keyword evidence="2" id="KW-0812">Transmembrane</keyword>
<dbReference type="PANTHER" id="PTHR34980:SF2">
    <property type="entry name" value="INNER MEMBRANE PROTEIN YHAH-RELATED"/>
    <property type="match status" value="1"/>
</dbReference>
<dbReference type="PANTHER" id="PTHR34980">
    <property type="entry name" value="INNER MEMBRANE PROTEIN-RELATED-RELATED"/>
    <property type="match status" value="1"/>
</dbReference>
<keyword evidence="2" id="KW-1133">Transmembrane helix</keyword>
<dbReference type="InterPro" id="IPR008523">
    <property type="entry name" value="DUF805"/>
</dbReference>
<dbReference type="Proteomes" id="UP000266918">
    <property type="component" value="Chromosome"/>
</dbReference>
<dbReference type="AlphaFoldDB" id="A0AAJ5NGT4"/>
<keyword evidence="2" id="KW-0472">Membrane</keyword>
<dbReference type="RefSeq" id="WP_126435248.1">
    <property type="nucleotide sequence ID" value="NZ_LR134002.1"/>
</dbReference>
<name>A0AAJ5NGT4_STRSA</name>
<evidence type="ECO:0000256" key="2">
    <source>
        <dbReference type="SAM" id="Phobius"/>
    </source>
</evidence>
<dbReference type="GO" id="GO:0005886">
    <property type="term" value="C:plasma membrane"/>
    <property type="evidence" value="ECO:0007669"/>
    <property type="project" value="TreeGrafter"/>
</dbReference>
<feature type="transmembrane region" description="Helical" evidence="2">
    <location>
        <begin position="91"/>
        <end position="111"/>
    </location>
</feature>